<dbReference type="InterPro" id="IPR004155">
    <property type="entry name" value="PBS_lyase_HEAT"/>
</dbReference>
<dbReference type="Pfam" id="PF00400">
    <property type="entry name" value="WD40"/>
    <property type="match status" value="1"/>
</dbReference>
<dbReference type="InterPro" id="IPR011989">
    <property type="entry name" value="ARM-like"/>
</dbReference>
<name>A0ABZ2LVM4_9BACT</name>
<dbReference type="Proteomes" id="UP001370348">
    <property type="component" value="Chromosome"/>
</dbReference>
<protein>
    <submittedName>
        <fullName evidence="2">HEAT repeat domain-containing protein</fullName>
    </submittedName>
</protein>
<dbReference type="PROSITE" id="PS50294">
    <property type="entry name" value="WD_REPEATS_REGION"/>
    <property type="match status" value="1"/>
</dbReference>
<dbReference type="InterPro" id="IPR015943">
    <property type="entry name" value="WD40/YVTN_repeat-like_dom_sf"/>
</dbReference>
<feature type="repeat" description="WD" evidence="1">
    <location>
        <begin position="247"/>
        <end position="273"/>
    </location>
</feature>
<evidence type="ECO:0000313" key="2">
    <source>
        <dbReference type="EMBL" id="WXB13166.1"/>
    </source>
</evidence>
<dbReference type="InterPro" id="IPR036322">
    <property type="entry name" value="WD40_repeat_dom_sf"/>
</dbReference>
<evidence type="ECO:0000256" key="1">
    <source>
        <dbReference type="PROSITE-ProRule" id="PRU00221"/>
    </source>
</evidence>
<dbReference type="SUPFAM" id="SSF48371">
    <property type="entry name" value="ARM repeat"/>
    <property type="match status" value="5"/>
</dbReference>
<accession>A0ABZ2LVM4</accession>
<dbReference type="PROSITE" id="PS50082">
    <property type="entry name" value="WD_REPEATS_2"/>
    <property type="match status" value="2"/>
</dbReference>
<organism evidence="2 3">
    <name type="scientific">Pendulispora albinea</name>
    <dbReference type="NCBI Taxonomy" id="2741071"/>
    <lineage>
        <taxon>Bacteria</taxon>
        <taxon>Pseudomonadati</taxon>
        <taxon>Myxococcota</taxon>
        <taxon>Myxococcia</taxon>
        <taxon>Myxococcales</taxon>
        <taxon>Sorangiineae</taxon>
        <taxon>Pendulisporaceae</taxon>
        <taxon>Pendulispora</taxon>
    </lineage>
</organism>
<dbReference type="RefSeq" id="WP_394822786.1">
    <property type="nucleotide sequence ID" value="NZ_CP089984.1"/>
</dbReference>
<keyword evidence="1" id="KW-0853">WD repeat</keyword>
<dbReference type="InterPro" id="IPR016024">
    <property type="entry name" value="ARM-type_fold"/>
</dbReference>
<dbReference type="InterPro" id="IPR001680">
    <property type="entry name" value="WD40_rpt"/>
</dbReference>
<dbReference type="SUPFAM" id="SSF50978">
    <property type="entry name" value="WD40 repeat-like"/>
    <property type="match status" value="1"/>
</dbReference>
<feature type="repeat" description="WD" evidence="1">
    <location>
        <begin position="180"/>
        <end position="211"/>
    </location>
</feature>
<dbReference type="EMBL" id="CP089984">
    <property type="protein sequence ID" value="WXB13166.1"/>
    <property type="molecule type" value="Genomic_DNA"/>
</dbReference>
<dbReference type="Pfam" id="PF13646">
    <property type="entry name" value="HEAT_2"/>
    <property type="match status" value="2"/>
</dbReference>
<dbReference type="PANTHER" id="PTHR12697">
    <property type="entry name" value="PBS LYASE HEAT-LIKE PROTEIN"/>
    <property type="match status" value="1"/>
</dbReference>
<sequence>MAQSVGHFEKVRALAATARHLMIGGHRAVTGSVITVYDHVSDKLDYEIAVASHVNALALVPNGKSASETLIAGCADGFVRLYNVKAGRSSEAKGALLREIPAHTGACHALAVRGNAIATAGADGALRVFALDGTKKGEWQLASRPLRSVAMAPEADGTLAAGGEDGVVRVLREGDPTLTLSGHDGAVTCLLFTPADGRLVSGGDDGTVRIWYLAGDAESEVRSKDDSLHVGGTTALLFAPAKSPDDEGERLISAGADGKLRVWRMSERRKPRTLNAGSEAARALAFAPKARENSLGTLFAAGDARTIFGYAFDAEGQPTENRALWAHGFDVLGEALKGKAVAVREKAALALAALEEKEALALVVGALEKDPEAALRARIAAELAAKGRTAAKKAIRARLDDQAKDVRAAALSALRLLEADAPLAPLRSALESRFPDTRCAALELLPPLFETSPLVAGLIASRLADEDAQVRRSALVALIATYPQGSLAALRAGFERGRADVRADALVRGAIAGLSNAAEFTPMVGKALDDEDADVRRIAFVLTVLARPALAAWLEAKDEAFGRALLDVFRRAGELSGSAKETAIAEQRQRLLPAAKESPKATLAEADREPLCAALACRTPDTCLRGARGLALLGDMRALGALLTISREPDAALRREAAFALVALSDPRAKKRIAWMLNDSEPAVRDAALTCYGQLERDPLLVSEAALHASNEDVRVRGLDILVKEGRGKPAAETLLGDSIEDESPKVRSEAFRTLWAWHQESPLDPIDRALSARFPDLRLRAVQELTAFAKKTGEPLVAPSLERLAKTIADRDQGVASAAYDATLEIKGKGDADTILAGTSSTNAPLREKAAKNAAKAPVEKLRSALSRLLEDTESAVRIAAIESLDALLPSEHGALAIGLQSSHLDLRVRAAELLARRREESIIDPMQALLADKELLQRMPPGVIVPLRQRAATSLANLGVPRLLKYFATILVKDDDPIVREQAARGLSNASRRGEEGYLLDLLGHEELAVRSWAAEGLARLGDARALPVLTGTLRHEHPPIRVGAILSFAALGPEGYGGILQGLEDPSRHVQRIVLSVILARDLRAFRRDETPDLLTSALSSQRPEVRFTAARALELRIVAERYAAYLVEVLMPDRPDKAADMERWPGEEARAHLMMGLAEALAGERPEQRYAAAQALRLRDRPLDYFREVQRVVAPRSVKAPWVPDTHPVVPAPDPTVQKKGPLALLRRLFAGGDEKAAAERSSSQVPAEEQRRLRQLAFGAYIGLLRQASADDEAHRVRRDAIERIVGLYDEKEVSLSSATPALARALDDPNHLVRQAAFAALRKVYADDTPLSLALSSSSADVVKAALDEWAARGEPAKAHIAAALDSRVPAARKYAFELLEKLSPKGSLEPLLAALSSEHADIRIGVLERLSTSQDTRVAAALVKALESDQDDLRLRAAELLATRRDDRAVDALAPWLRAEDPAVAQRARDALVHLGSPAAVRALMTRLEDGATGDERSILAATIGKVRGQGAQAAIGALSKLFLDEAENVRLVAFAGAISIVGPREDAYRERTEPKPKPRDTALTKQFLGAAVQSPFADIRALGAGELDELGDGVADTWLSGLFADRDRGVRTAAVSAYAWRVQTKNAPEAPLEDVLRGGARETMLAAAEALAFKKVAAALRPLLLFSRAGGDGERERALLALGTLGDKRALEELETIAAGGTEDAPAELSMQTAALEALGRMAPKLDEADRERVRDTVESHVGEKRREMSVAAIKALRWVGGERSRARIEAVLRERGSSDHEKEVAAKALGELGDVQAEATLARALDDDDACWAARDALEKLFPNDRLRVEFLAVESENSDISDPAAAYLADEGDAERLLAKLAKLSNESLRLRIRFGLARRAQIAPDAVIALLGDPSPLAREGAAWVAGARARAKMLEGPAKGALASALAAAAVRAGQLFAEAARAGKEQERIAELGAWVRCLWAARLLDPQTVRPHARTWLLETASLSAPTSPKASLPVEIRTEAARALRGGNADDAAALVKALSDRDITVRSAAASALSGAKDVLAIRVSPHDPVRLGLAARGAAPPKNALATAGGRRVLLPTALGPRRKETGELEQLRELARHDGAEQLHAIAALGRAATSDAIETLQKLAFKGGTEPVRKAAYRSLRRAKRIAAKEAAS</sequence>
<evidence type="ECO:0000313" key="3">
    <source>
        <dbReference type="Proteomes" id="UP001370348"/>
    </source>
</evidence>
<dbReference type="Gene3D" id="2.130.10.10">
    <property type="entry name" value="YVTN repeat-like/Quinoprotein amine dehydrogenase"/>
    <property type="match status" value="2"/>
</dbReference>
<reference evidence="2 3" key="1">
    <citation type="submission" date="2021-12" db="EMBL/GenBank/DDBJ databases">
        <title>Discovery of the Pendulisporaceae a myxobacterial family with distinct sporulation behavior and unique specialized metabolism.</title>
        <authorList>
            <person name="Garcia R."/>
            <person name="Popoff A."/>
            <person name="Bader C.D."/>
            <person name="Loehr J."/>
            <person name="Walesch S."/>
            <person name="Walt C."/>
            <person name="Boldt J."/>
            <person name="Bunk B."/>
            <person name="Haeckl F.J.F.P.J."/>
            <person name="Gunesch A.P."/>
            <person name="Birkelbach J."/>
            <person name="Nuebel U."/>
            <person name="Pietschmann T."/>
            <person name="Bach T."/>
            <person name="Mueller R."/>
        </authorList>
    </citation>
    <scope>NUCLEOTIDE SEQUENCE [LARGE SCALE GENOMIC DNA]</scope>
    <source>
        <strain evidence="2 3">MSr11954</strain>
    </source>
</reference>
<proteinExistence type="predicted"/>
<gene>
    <name evidence="2" type="ORF">LZC94_35640</name>
</gene>
<dbReference type="SMART" id="SM00567">
    <property type="entry name" value="EZ_HEAT"/>
    <property type="match status" value="20"/>
</dbReference>
<dbReference type="PANTHER" id="PTHR12697:SF5">
    <property type="entry name" value="DEOXYHYPUSINE HYDROXYLASE"/>
    <property type="match status" value="1"/>
</dbReference>
<dbReference type="SMART" id="SM00320">
    <property type="entry name" value="WD40"/>
    <property type="match status" value="5"/>
</dbReference>
<dbReference type="Gene3D" id="1.25.10.10">
    <property type="entry name" value="Leucine-rich Repeat Variant"/>
    <property type="match status" value="9"/>
</dbReference>
<keyword evidence="3" id="KW-1185">Reference proteome</keyword>